<sequence>MFMLSLSVLTYDSLPFIHFSVYRPVAMFPLFLASILLLFEKFRFGKGDFFLIGFCVYSVCHSLVICMGYGSMGASMKHIFTLMIGLGMYRVALYIGQLCKEDPKIRRMMAISLWIAFLPPIAIGCLQLVDSFIVKSGFSMSITGLFSEKVYLRRIQLLSGEPSWAAIHVLSGGLIMSYLIRLGYRSLRIPLVLSVLLMVLSFSAYAYSVILIALIFYIVLTSKNRGRMLLILGGTVAFVAVFIPFLIDYLHISGYFAKRFQFDFQAMLKTDNSVFVRFVFPLIGVYEFLRHPVFGLGGGYYFYEFNAILFEKFSYGLKFKEVYDIAYVMPDSATSRNLFAKVLSEEGIVGFMLFIGFLSTAVKGSSPYAKFALALCFSLVMNFDSYSFVNFWLLIGFIRGGFFNEMPAAREAGTETLSTKGMKQIA</sequence>
<feature type="transmembrane region" description="Helical" evidence="5">
    <location>
        <begin position="191"/>
        <end position="220"/>
    </location>
</feature>
<comment type="caution">
    <text evidence="7">The sequence shown here is derived from an EMBL/GenBank/DDBJ whole genome shotgun (WGS) entry which is preliminary data.</text>
</comment>
<dbReference type="EMBL" id="JAAAMV010000003">
    <property type="protein sequence ID" value="NBD23603.1"/>
    <property type="molecule type" value="Genomic_DNA"/>
</dbReference>
<evidence type="ECO:0000256" key="3">
    <source>
        <dbReference type="ARBA" id="ARBA00022989"/>
    </source>
</evidence>
<keyword evidence="7" id="KW-0436">Ligase</keyword>
<dbReference type="Pfam" id="PF04932">
    <property type="entry name" value="Wzy_C"/>
    <property type="match status" value="1"/>
</dbReference>
<evidence type="ECO:0000256" key="5">
    <source>
        <dbReference type="SAM" id="Phobius"/>
    </source>
</evidence>
<keyword evidence="8" id="KW-1185">Reference proteome</keyword>
<organism evidence="7 8">
    <name type="scientific">Paenibacillus glycinis</name>
    <dbReference type="NCBI Taxonomy" id="2697035"/>
    <lineage>
        <taxon>Bacteria</taxon>
        <taxon>Bacillati</taxon>
        <taxon>Bacillota</taxon>
        <taxon>Bacilli</taxon>
        <taxon>Bacillales</taxon>
        <taxon>Paenibacillaceae</taxon>
        <taxon>Paenibacillus</taxon>
    </lineage>
</organism>
<keyword evidence="3 5" id="KW-1133">Transmembrane helix</keyword>
<feature type="transmembrane region" description="Helical" evidence="5">
    <location>
        <begin position="164"/>
        <end position="184"/>
    </location>
</feature>
<feature type="transmembrane region" description="Helical" evidence="5">
    <location>
        <begin position="20"/>
        <end position="39"/>
    </location>
</feature>
<dbReference type="GO" id="GO:0016874">
    <property type="term" value="F:ligase activity"/>
    <property type="evidence" value="ECO:0007669"/>
    <property type="project" value="UniProtKB-KW"/>
</dbReference>
<feature type="transmembrane region" description="Helical" evidence="5">
    <location>
        <begin position="338"/>
        <end position="359"/>
    </location>
</feature>
<feature type="transmembrane region" description="Helical" evidence="5">
    <location>
        <begin position="371"/>
        <end position="398"/>
    </location>
</feature>
<keyword evidence="4 5" id="KW-0472">Membrane</keyword>
<reference evidence="7 8" key="1">
    <citation type="submission" date="2020-01" db="EMBL/GenBank/DDBJ databases">
        <title>Paenibacillus soybeanensis sp. nov. isolated from the nodules of soybean (Glycine max(L.) Merr).</title>
        <authorList>
            <person name="Wang H."/>
        </authorList>
    </citation>
    <scope>NUCLEOTIDE SEQUENCE [LARGE SCALE GENOMIC DNA]</scope>
    <source>
        <strain evidence="7 8">T1</strain>
    </source>
</reference>
<evidence type="ECO:0000256" key="4">
    <source>
        <dbReference type="ARBA" id="ARBA00023136"/>
    </source>
</evidence>
<accession>A0ABW9XLX6</accession>
<protein>
    <submittedName>
        <fullName evidence="7">O-antigen ligase domain-containing protein</fullName>
    </submittedName>
</protein>
<gene>
    <name evidence="7" type="ORF">GT019_06935</name>
</gene>
<evidence type="ECO:0000313" key="8">
    <source>
        <dbReference type="Proteomes" id="UP000665561"/>
    </source>
</evidence>
<feature type="transmembrane region" description="Helical" evidence="5">
    <location>
        <begin position="108"/>
        <end position="129"/>
    </location>
</feature>
<name>A0ABW9XLX6_9BACL</name>
<keyword evidence="2 5" id="KW-0812">Transmembrane</keyword>
<proteinExistence type="predicted"/>
<evidence type="ECO:0000259" key="6">
    <source>
        <dbReference type="Pfam" id="PF04932"/>
    </source>
</evidence>
<dbReference type="InterPro" id="IPR007016">
    <property type="entry name" value="O-antigen_ligase-rel_domated"/>
</dbReference>
<feature type="domain" description="O-antigen ligase-related" evidence="6">
    <location>
        <begin position="191"/>
        <end position="355"/>
    </location>
</feature>
<feature type="transmembrane region" description="Helical" evidence="5">
    <location>
        <begin position="78"/>
        <end position="96"/>
    </location>
</feature>
<dbReference type="Proteomes" id="UP000665561">
    <property type="component" value="Unassembled WGS sequence"/>
</dbReference>
<comment type="subcellular location">
    <subcellularLocation>
        <location evidence="1">Membrane</location>
        <topology evidence="1">Multi-pass membrane protein</topology>
    </subcellularLocation>
</comment>
<evidence type="ECO:0000256" key="2">
    <source>
        <dbReference type="ARBA" id="ARBA00022692"/>
    </source>
</evidence>
<feature type="transmembrane region" description="Helical" evidence="5">
    <location>
        <begin position="51"/>
        <end position="72"/>
    </location>
</feature>
<evidence type="ECO:0000313" key="7">
    <source>
        <dbReference type="EMBL" id="NBD23603.1"/>
    </source>
</evidence>
<feature type="transmembrane region" description="Helical" evidence="5">
    <location>
        <begin position="226"/>
        <end position="250"/>
    </location>
</feature>
<evidence type="ECO:0000256" key="1">
    <source>
        <dbReference type="ARBA" id="ARBA00004141"/>
    </source>
</evidence>